<dbReference type="InterPro" id="IPR011250">
    <property type="entry name" value="OMP/PagP_B-barrel"/>
</dbReference>
<dbReference type="SUPFAM" id="SSF56925">
    <property type="entry name" value="OMPA-like"/>
    <property type="match status" value="1"/>
</dbReference>
<keyword evidence="4" id="KW-1185">Reference proteome</keyword>
<reference evidence="3 4" key="1">
    <citation type="submission" date="2019-01" db="EMBL/GenBank/DDBJ databases">
        <title>Spirosoma flava sp. nov., a propanil-degrading bacterium isolated from herbicide-contaminated soil.</title>
        <authorList>
            <person name="Zhang L."/>
            <person name="Jiang J.-D."/>
        </authorList>
    </citation>
    <scope>NUCLEOTIDE SEQUENCE [LARGE SCALE GENOMIC DNA]</scope>
    <source>
        <strain evidence="3 4">TY50</strain>
    </source>
</reference>
<sequence length="246" mass="25849">MTISCTRIALFALMAVTLGTAGPALAQQPARKATPAKPTVTTRPASTAPRTATAQPVASAQKPVATQTSAPAAQAHAAPAPKTSPSVAPRPAASAQLARQKYLNLGIGLAAYYGGGLPLGASFEVDMKNNISVGGSVDYLRYGYNSGGYKWNYTFVYAGARASYHLGELLSVENDKFDPYVGATLGFRYAGYRDNYGYNDYVSPYNSGLFLGVHLGSRYMFSDKVGGFAEVGYGVSALRLGVTAKF</sequence>
<feature type="compositionally biased region" description="Low complexity" evidence="1">
    <location>
        <begin position="63"/>
        <end position="91"/>
    </location>
</feature>
<proteinExistence type="predicted"/>
<comment type="caution">
    <text evidence="3">The sequence shown here is derived from an EMBL/GenBank/DDBJ whole genome shotgun (WGS) entry which is preliminary data.</text>
</comment>
<gene>
    <name evidence="3" type="ORF">EQG79_08880</name>
</gene>
<feature type="chain" id="PRO_5020906936" description="Outer membrane protein beta-barrel domain-containing protein" evidence="2">
    <location>
        <begin position="27"/>
        <end position="246"/>
    </location>
</feature>
<evidence type="ECO:0000313" key="4">
    <source>
        <dbReference type="Proteomes" id="UP000290407"/>
    </source>
</evidence>
<feature type="signal peptide" evidence="2">
    <location>
        <begin position="1"/>
        <end position="26"/>
    </location>
</feature>
<protein>
    <recommendedName>
        <fullName evidence="5">Outer membrane protein beta-barrel domain-containing protein</fullName>
    </recommendedName>
</protein>
<keyword evidence="2" id="KW-0732">Signal</keyword>
<feature type="region of interest" description="Disordered" evidence="1">
    <location>
        <begin position="25"/>
        <end position="91"/>
    </location>
</feature>
<accession>A0A4V1RWE4</accession>
<dbReference type="RefSeq" id="WP_129601216.1">
    <property type="nucleotide sequence ID" value="NZ_SBLB01000002.1"/>
</dbReference>
<dbReference type="Proteomes" id="UP000290407">
    <property type="component" value="Unassembled WGS sequence"/>
</dbReference>
<evidence type="ECO:0000256" key="2">
    <source>
        <dbReference type="SAM" id="SignalP"/>
    </source>
</evidence>
<dbReference type="EMBL" id="SBLB01000002">
    <property type="protein sequence ID" value="RYC69978.1"/>
    <property type="molecule type" value="Genomic_DNA"/>
</dbReference>
<evidence type="ECO:0008006" key="5">
    <source>
        <dbReference type="Google" id="ProtNLM"/>
    </source>
</evidence>
<evidence type="ECO:0000256" key="1">
    <source>
        <dbReference type="SAM" id="MobiDB-lite"/>
    </source>
</evidence>
<organism evidence="3 4">
    <name type="scientific">Spirosoma sordidisoli</name>
    <dbReference type="NCBI Taxonomy" id="2502893"/>
    <lineage>
        <taxon>Bacteria</taxon>
        <taxon>Pseudomonadati</taxon>
        <taxon>Bacteroidota</taxon>
        <taxon>Cytophagia</taxon>
        <taxon>Cytophagales</taxon>
        <taxon>Cytophagaceae</taxon>
        <taxon>Spirosoma</taxon>
    </lineage>
</organism>
<feature type="compositionally biased region" description="Low complexity" evidence="1">
    <location>
        <begin position="38"/>
        <end position="56"/>
    </location>
</feature>
<evidence type="ECO:0000313" key="3">
    <source>
        <dbReference type="EMBL" id="RYC69978.1"/>
    </source>
</evidence>
<dbReference type="AlphaFoldDB" id="A0A4V1RWE4"/>
<name>A0A4V1RWE4_9BACT</name>